<dbReference type="EMBL" id="JAACNO010001340">
    <property type="protein sequence ID" value="KAF4141475.1"/>
    <property type="molecule type" value="Genomic_DNA"/>
</dbReference>
<evidence type="ECO:0000313" key="1">
    <source>
        <dbReference type="EMBL" id="KAF4141475.1"/>
    </source>
</evidence>
<comment type="caution">
    <text evidence="1">The sequence shown here is derived from an EMBL/GenBank/DDBJ whole genome shotgun (WGS) entry which is preliminary data.</text>
</comment>
<name>A0A8S9UKN3_PHYIN</name>
<dbReference type="AlphaFoldDB" id="A0A8S9UKN3"/>
<evidence type="ECO:0000313" key="2">
    <source>
        <dbReference type="Proteomes" id="UP000704712"/>
    </source>
</evidence>
<proteinExistence type="predicted"/>
<protein>
    <recommendedName>
        <fullName evidence="3">BED-type domain-containing protein</fullName>
    </recommendedName>
</protein>
<accession>A0A8S9UKN3</accession>
<organism evidence="1 2">
    <name type="scientific">Phytophthora infestans</name>
    <name type="common">Potato late blight agent</name>
    <name type="synonym">Botrytis infestans</name>
    <dbReference type="NCBI Taxonomy" id="4787"/>
    <lineage>
        <taxon>Eukaryota</taxon>
        <taxon>Sar</taxon>
        <taxon>Stramenopiles</taxon>
        <taxon>Oomycota</taxon>
        <taxon>Peronosporomycetes</taxon>
        <taxon>Peronosporales</taxon>
        <taxon>Peronosporaceae</taxon>
        <taxon>Phytophthora</taxon>
    </lineage>
</organism>
<gene>
    <name evidence="1" type="ORF">GN958_ATG09320</name>
</gene>
<sequence length="145" mass="16589">MPPVPLRPLAAVLFDPEDGDYYQCRLCFLHRKQAGYTDLVEHFTRCHTATHEDEFRTIQRREGSLDAFVKGGVFRGTSTTGWTGSSWITGANRVREGKEAYVHAPQPQQREAAEEEHVFARRRCAIDRPEAAVGKESWLCNRHMD</sequence>
<reference evidence="1" key="1">
    <citation type="submission" date="2020-03" db="EMBL/GenBank/DDBJ databases">
        <title>Hybrid Assembly of Korean Phytophthora infestans isolates.</title>
        <authorList>
            <person name="Prokchorchik M."/>
            <person name="Lee Y."/>
            <person name="Seo J."/>
            <person name="Cho J.-H."/>
            <person name="Park Y.-E."/>
            <person name="Jang D.-C."/>
            <person name="Im J.-S."/>
            <person name="Choi J.-G."/>
            <person name="Park H.-J."/>
            <person name="Lee G.-B."/>
            <person name="Lee Y.-G."/>
            <person name="Hong S.-Y."/>
            <person name="Cho K."/>
            <person name="Sohn K.H."/>
        </authorList>
    </citation>
    <scope>NUCLEOTIDE SEQUENCE</scope>
    <source>
        <strain evidence="1">KR_2_A2</strain>
    </source>
</reference>
<dbReference type="Proteomes" id="UP000704712">
    <property type="component" value="Unassembled WGS sequence"/>
</dbReference>
<evidence type="ECO:0008006" key="3">
    <source>
        <dbReference type="Google" id="ProtNLM"/>
    </source>
</evidence>